<keyword evidence="1" id="KW-0732">Signal</keyword>
<dbReference type="InterPro" id="IPR009078">
    <property type="entry name" value="Ferritin-like_SF"/>
</dbReference>
<dbReference type="InterPro" id="IPR012347">
    <property type="entry name" value="Ferritin-like"/>
</dbReference>
<dbReference type="Gene3D" id="1.20.1260.10">
    <property type="match status" value="1"/>
</dbReference>
<name>A0A086Y192_9RHOB</name>
<feature type="signal peptide" evidence="1">
    <location>
        <begin position="1"/>
        <end position="32"/>
    </location>
</feature>
<keyword evidence="3" id="KW-1185">Reference proteome</keyword>
<evidence type="ECO:0000313" key="2">
    <source>
        <dbReference type="EMBL" id="KFI28042.1"/>
    </source>
</evidence>
<feature type="chain" id="PRO_5001817209" description="DUF2202 domain-containing protein" evidence="1">
    <location>
        <begin position="33"/>
        <end position="170"/>
    </location>
</feature>
<reference evidence="2 3" key="1">
    <citation type="submission" date="2014-03" db="EMBL/GenBank/DDBJ databases">
        <title>Genome of Paenirhodobacter enshiensis DW2-9.</title>
        <authorList>
            <person name="Wang D."/>
            <person name="Wang G."/>
        </authorList>
    </citation>
    <scope>NUCLEOTIDE SEQUENCE [LARGE SCALE GENOMIC DNA]</scope>
    <source>
        <strain evidence="2 3">DW2-9</strain>
    </source>
</reference>
<protein>
    <recommendedName>
        <fullName evidence="4">DUF2202 domain-containing protein</fullName>
    </recommendedName>
</protein>
<organism evidence="2 3">
    <name type="scientific">Paenirhodobacter enshiensis</name>
    <dbReference type="NCBI Taxonomy" id="1105367"/>
    <lineage>
        <taxon>Bacteria</taxon>
        <taxon>Pseudomonadati</taxon>
        <taxon>Pseudomonadota</taxon>
        <taxon>Alphaproteobacteria</taxon>
        <taxon>Rhodobacterales</taxon>
        <taxon>Rhodobacter group</taxon>
        <taxon>Paenirhodobacter</taxon>
    </lineage>
</organism>
<gene>
    <name evidence="2" type="ORF">CG50_14080</name>
</gene>
<evidence type="ECO:0000256" key="1">
    <source>
        <dbReference type="SAM" id="SignalP"/>
    </source>
</evidence>
<evidence type="ECO:0008006" key="4">
    <source>
        <dbReference type="Google" id="ProtNLM"/>
    </source>
</evidence>
<sequence length="170" mass="18475">MKTPPPLSRLPLSRLSLVVAAVLLGLPGAASAARYPQPVTDAIERALDDEYQAEALYSVAIAAFGEQRPFTNIIRAERRHQEMLKDLLRASGTPIPANGWLDGTKPRPEAPATRQAACAAGVAAEVANADLYDKDLLPKVVNYPEVTRVFTALRDASQQRHLPALRRCAR</sequence>
<accession>A0A086Y192</accession>
<comment type="caution">
    <text evidence="2">The sequence shown here is derived from an EMBL/GenBank/DDBJ whole genome shotgun (WGS) entry which is preliminary data.</text>
</comment>
<dbReference type="RefSeq" id="WP_051909555.1">
    <property type="nucleotide sequence ID" value="NZ_JFZB01000007.1"/>
</dbReference>
<dbReference type="AlphaFoldDB" id="A0A086Y192"/>
<proteinExistence type="predicted"/>
<dbReference type="EMBL" id="JFZB01000007">
    <property type="protein sequence ID" value="KFI28042.1"/>
    <property type="molecule type" value="Genomic_DNA"/>
</dbReference>
<dbReference type="Proteomes" id="UP000028824">
    <property type="component" value="Unassembled WGS sequence"/>
</dbReference>
<evidence type="ECO:0000313" key="3">
    <source>
        <dbReference type="Proteomes" id="UP000028824"/>
    </source>
</evidence>
<dbReference type="eggNOG" id="COG4902">
    <property type="taxonomic scope" value="Bacteria"/>
</dbReference>
<dbReference type="SUPFAM" id="SSF47240">
    <property type="entry name" value="Ferritin-like"/>
    <property type="match status" value="1"/>
</dbReference>
<dbReference type="OrthoDB" id="573482at2"/>